<dbReference type="Pfam" id="PF02558">
    <property type="entry name" value="ApbA"/>
    <property type="match status" value="1"/>
</dbReference>
<name>A0A327Z686_9ACTN</name>
<feature type="domain" description="Rhodanese" evidence="3">
    <location>
        <begin position="530"/>
        <end position="638"/>
    </location>
</feature>
<keyword evidence="5" id="KW-1185">Reference proteome</keyword>
<dbReference type="InterPro" id="IPR036873">
    <property type="entry name" value="Rhodanese-like_dom_sf"/>
</dbReference>
<evidence type="ECO:0000313" key="4">
    <source>
        <dbReference type="EMBL" id="RAK26311.1"/>
    </source>
</evidence>
<comment type="caution">
    <text evidence="4">The sequence shown here is derived from an EMBL/GenBank/DDBJ whole genome shotgun (WGS) entry which is preliminary data.</text>
</comment>
<dbReference type="SUPFAM" id="SSF48179">
    <property type="entry name" value="6-phosphogluconate dehydrogenase C-terminal domain-like"/>
    <property type="match status" value="1"/>
</dbReference>
<keyword evidence="2" id="KW-0677">Repeat</keyword>
<dbReference type="GO" id="GO:0004792">
    <property type="term" value="F:thiosulfate-cyanide sulfurtransferase activity"/>
    <property type="evidence" value="ECO:0007669"/>
    <property type="project" value="InterPro"/>
</dbReference>
<dbReference type="SUPFAM" id="SSF52821">
    <property type="entry name" value="Rhodanese/Cell cycle control phosphatase"/>
    <property type="match status" value="2"/>
</dbReference>
<keyword evidence="1" id="KW-0808">Transferase</keyword>
<dbReference type="Pfam" id="PF00581">
    <property type="entry name" value="Rhodanese"/>
    <property type="match status" value="2"/>
</dbReference>
<accession>A0A327Z686</accession>
<dbReference type="EMBL" id="QLMJ01000028">
    <property type="protein sequence ID" value="RAK26311.1"/>
    <property type="molecule type" value="Genomic_DNA"/>
</dbReference>
<dbReference type="Proteomes" id="UP000249341">
    <property type="component" value="Unassembled WGS sequence"/>
</dbReference>
<dbReference type="PROSITE" id="PS00380">
    <property type="entry name" value="RHODANESE_1"/>
    <property type="match status" value="1"/>
</dbReference>
<evidence type="ECO:0000259" key="3">
    <source>
        <dbReference type="PROSITE" id="PS50206"/>
    </source>
</evidence>
<dbReference type="OrthoDB" id="9770030at2"/>
<dbReference type="Gene3D" id="3.40.50.720">
    <property type="entry name" value="NAD(P)-binding Rossmann-like Domain"/>
    <property type="match status" value="1"/>
</dbReference>
<dbReference type="InterPro" id="IPR001307">
    <property type="entry name" value="Thiosulphate_STrfase_CS"/>
</dbReference>
<dbReference type="InterPro" id="IPR001763">
    <property type="entry name" value="Rhodanese-like_dom"/>
</dbReference>
<dbReference type="InterPro" id="IPR045078">
    <property type="entry name" value="TST/MPST-like"/>
</dbReference>
<dbReference type="AlphaFoldDB" id="A0A327Z686"/>
<dbReference type="CDD" id="cd01449">
    <property type="entry name" value="TST_Repeat_2"/>
    <property type="match status" value="1"/>
</dbReference>
<dbReference type="InterPro" id="IPR008927">
    <property type="entry name" value="6-PGluconate_DH-like_C_sf"/>
</dbReference>
<dbReference type="SUPFAM" id="SSF51735">
    <property type="entry name" value="NAD(P)-binding Rossmann-fold domains"/>
    <property type="match status" value="1"/>
</dbReference>
<proteinExistence type="predicted"/>
<dbReference type="Gene3D" id="1.10.1040.10">
    <property type="entry name" value="N-(1-d-carboxylethyl)-l-norvaline Dehydrogenase, domain 2"/>
    <property type="match status" value="1"/>
</dbReference>
<dbReference type="InterPro" id="IPR036291">
    <property type="entry name" value="NAD(P)-bd_dom_sf"/>
</dbReference>
<evidence type="ECO:0000256" key="1">
    <source>
        <dbReference type="ARBA" id="ARBA00022679"/>
    </source>
</evidence>
<dbReference type="CDD" id="cd01448">
    <property type="entry name" value="TST_Repeat_1"/>
    <property type="match status" value="1"/>
</dbReference>
<dbReference type="InterPro" id="IPR013752">
    <property type="entry name" value="KPA_reductase"/>
</dbReference>
<organism evidence="4 5">
    <name type="scientific">Actinoplanes lutulentus</name>
    <dbReference type="NCBI Taxonomy" id="1287878"/>
    <lineage>
        <taxon>Bacteria</taxon>
        <taxon>Bacillati</taxon>
        <taxon>Actinomycetota</taxon>
        <taxon>Actinomycetes</taxon>
        <taxon>Micromonosporales</taxon>
        <taxon>Micromonosporaceae</taxon>
        <taxon>Actinoplanes</taxon>
    </lineage>
</organism>
<dbReference type="Gene3D" id="3.40.250.10">
    <property type="entry name" value="Rhodanese-like domain"/>
    <property type="match status" value="2"/>
</dbReference>
<dbReference type="SMART" id="SM00450">
    <property type="entry name" value="RHOD"/>
    <property type="match status" value="2"/>
</dbReference>
<sequence length="643" mass="66090">MSRYIVIGAGAVGASVAAELHRAGIDTVLVARGAQLTALRTKGLTYVRPDGAHQLSIPVVAGADELDLTEDDVLILATKSTDSAAAVQDWAWRPVKRADGAAGVAATSLPLVTLQNGLETERIALRSFASVHGIVVWIPATFVVPGEVVNHAHPVPAILWLGRYPSGVDAVSAAIAADLRRGGFAVNEVEDITAHKAAKLIGNLFNSLDALYEPGPLRDAAVDALRAEARAVYAAAGIVPAKPETSGFGVAEIPGRERVGNSTRQSLARSAVPETDYLDGEIVLLARLHGVAAPLNEAIQERVHRAVIDGTAAGSLGEEDLAATLPAVAAAVSAAAASSAASSSASASSPVDNSRVNSSSEDLAAARASVLVGVDEVRRAAAEPNSPVLLDVRWALGDPNGAEHYKAGHLPGAVYVDLDTELAGPHESGAGRHPLPSIAALQSVARRWGINTDSSVVVYDNSGGLAAGRAWWLLRWAGVSDVRILDGGLGAWRAAGYTEATGSASPRRAGDVVLTPGHLPTLTADEAAALPSTGTLLDARAGERYRGEVEPIDPRAGHIPGAISKPTGENLQEGVPYFKAADQLRDRFEGVTGPVGVYCGSGVTAAHQIAALASIGVEAALYPGSWSAWSSDPERPAATGAQP</sequence>
<feature type="domain" description="Rhodanese" evidence="3">
    <location>
        <begin position="383"/>
        <end position="501"/>
    </location>
</feature>
<gene>
    <name evidence="4" type="ORF">B0I29_128161</name>
</gene>
<dbReference type="PANTHER" id="PTHR11364">
    <property type="entry name" value="THIOSULFATE SULFERTANSFERASE"/>
    <property type="match status" value="1"/>
</dbReference>
<evidence type="ECO:0000313" key="5">
    <source>
        <dbReference type="Proteomes" id="UP000249341"/>
    </source>
</evidence>
<reference evidence="4 5" key="1">
    <citation type="submission" date="2018-06" db="EMBL/GenBank/DDBJ databases">
        <title>Genomic Encyclopedia of Type Strains, Phase III (KMG-III): the genomes of soil and plant-associated and newly described type strains.</title>
        <authorList>
            <person name="Whitman W."/>
        </authorList>
    </citation>
    <scope>NUCLEOTIDE SEQUENCE [LARGE SCALE GENOMIC DNA]</scope>
    <source>
        <strain evidence="4 5">CGMCC 4.7090</strain>
    </source>
</reference>
<evidence type="ECO:0000256" key="2">
    <source>
        <dbReference type="ARBA" id="ARBA00022737"/>
    </source>
</evidence>
<dbReference type="InterPro" id="IPR013332">
    <property type="entry name" value="KPR_N"/>
</dbReference>
<dbReference type="InterPro" id="IPR013328">
    <property type="entry name" value="6PGD_dom2"/>
</dbReference>
<protein>
    <submittedName>
        <fullName evidence="4">Ketopantoate reductase</fullName>
    </submittedName>
</protein>
<dbReference type="PANTHER" id="PTHR11364:SF27">
    <property type="entry name" value="SULFURTRANSFERASE"/>
    <property type="match status" value="1"/>
</dbReference>
<dbReference type="Pfam" id="PF08546">
    <property type="entry name" value="ApbA_C"/>
    <property type="match status" value="1"/>
</dbReference>
<dbReference type="PROSITE" id="PS50206">
    <property type="entry name" value="RHODANESE_3"/>
    <property type="match status" value="2"/>
</dbReference>